<dbReference type="EMBL" id="CM023482">
    <property type="protein sequence ID" value="KAH6938126.1"/>
    <property type="molecule type" value="Genomic_DNA"/>
</dbReference>
<evidence type="ECO:0000313" key="1">
    <source>
        <dbReference type="EMBL" id="KAH6938126.1"/>
    </source>
</evidence>
<name>A0ACB7SVW0_HYAAI</name>
<reference evidence="1" key="1">
    <citation type="submission" date="2020-05" db="EMBL/GenBank/DDBJ databases">
        <title>Large-scale comparative analyses of tick genomes elucidate their genetic diversity and vector capacities.</title>
        <authorList>
            <person name="Jia N."/>
            <person name="Wang J."/>
            <person name="Shi W."/>
            <person name="Du L."/>
            <person name="Sun Y."/>
            <person name="Zhan W."/>
            <person name="Jiang J."/>
            <person name="Wang Q."/>
            <person name="Zhang B."/>
            <person name="Ji P."/>
            <person name="Sakyi L.B."/>
            <person name="Cui X."/>
            <person name="Yuan T."/>
            <person name="Jiang B."/>
            <person name="Yang W."/>
            <person name="Lam T.T.-Y."/>
            <person name="Chang Q."/>
            <person name="Ding S."/>
            <person name="Wang X."/>
            <person name="Zhu J."/>
            <person name="Ruan X."/>
            <person name="Zhao L."/>
            <person name="Wei J."/>
            <person name="Que T."/>
            <person name="Du C."/>
            <person name="Cheng J."/>
            <person name="Dai P."/>
            <person name="Han X."/>
            <person name="Huang E."/>
            <person name="Gao Y."/>
            <person name="Liu J."/>
            <person name="Shao H."/>
            <person name="Ye R."/>
            <person name="Li L."/>
            <person name="Wei W."/>
            <person name="Wang X."/>
            <person name="Wang C."/>
            <person name="Yang T."/>
            <person name="Huo Q."/>
            <person name="Li W."/>
            <person name="Guo W."/>
            <person name="Chen H."/>
            <person name="Zhou L."/>
            <person name="Ni X."/>
            <person name="Tian J."/>
            <person name="Zhou Y."/>
            <person name="Sheng Y."/>
            <person name="Liu T."/>
            <person name="Pan Y."/>
            <person name="Xia L."/>
            <person name="Li J."/>
            <person name="Zhao F."/>
            <person name="Cao W."/>
        </authorList>
    </citation>
    <scope>NUCLEOTIDE SEQUENCE</scope>
    <source>
        <strain evidence="1">Hyas-2018</strain>
    </source>
</reference>
<keyword evidence="2" id="KW-1185">Reference proteome</keyword>
<proteinExistence type="predicted"/>
<organism evidence="1 2">
    <name type="scientific">Hyalomma asiaticum</name>
    <name type="common">Tick</name>
    <dbReference type="NCBI Taxonomy" id="266040"/>
    <lineage>
        <taxon>Eukaryota</taxon>
        <taxon>Metazoa</taxon>
        <taxon>Ecdysozoa</taxon>
        <taxon>Arthropoda</taxon>
        <taxon>Chelicerata</taxon>
        <taxon>Arachnida</taxon>
        <taxon>Acari</taxon>
        <taxon>Parasitiformes</taxon>
        <taxon>Ixodida</taxon>
        <taxon>Ixodoidea</taxon>
        <taxon>Ixodidae</taxon>
        <taxon>Hyalomminae</taxon>
        <taxon>Hyalomma</taxon>
    </lineage>
</organism>
<comment type="caution">
    <text evidence="1">The sequence shown here is derived from an EMBL/GenBank/DDBJ whole genome shotgun (WGS) entry which is preliminary data.</text>
</comment>
<dbReference type="Proteomes" id="UP000821845">
    <property type="component" value="Chromosome 2"/>
</dbReference>
<protein>
    <submittedName>
        <fullName evidence="1">Uncharacterized protein</fullName>
    </submittedName>
</protein>
<accession>A0ACB7SVW0</accession>
<gene>
    <name evidence="1" type="ORF">HPB50_007112</name>
</gene>
<sequence length="160" mass="17663">MEATFFNRPLCNCCRRSAKVFFTDHGLQWLPLTCVTAADDLHVSFEGVAIIASHIRELCCKRFHGATSSWRDCAPCKTTQCATQTSPGGLQDTSPVGATHSSASSRQGATRINQAVSPAAVGHRYPTRRNAGQGSATYIYTEDRRQRLVTMFQVFLRESF</sequence>
<evidence type="ECO:0000313" key="2">
    <source>
        <dbReference type="Proteomes" id="UP000821845"/>
    </source>
</evidence>